<dbReference type="GO" id="GO:0008270">
    <property type="term" value="F:zinc ion binding"/>
    <property type="evidence" value="ECO:0007669"/>
    <property type="project" value="TreeGrafter"/>
</dbReference>
<dbReference type="EMBL" id="WEHX01000065">
    <property type="protein sequence ID" value="KAB7656919.1"/>
    <property type="molecule type" value="Genomic_DNA"/>
</dbReference>
<comment type="caution">
    <text evidence="9">The sequence shown here is derived from an EMBL/GenBank/DDBJ whole genome shotgun (WGS) entry which is preliminary data.</text>
</comment>
<keyword evidence="6 8" id="KW-0804">Transcription</keyword>
<feature type="binding site" evidence="7">
    <location>
        <position position="134"/>
    </location>
    <ligand>
        <name>Zn(2+)</name>
        <dbReference type="ChEBI" id="CHEBI:29105"/>
    </ligand>
</feature>
<evidence type="ECO:0000256" key="2">
    <source>
        <dbReference type="ARBA" id="ARBA00022491"/>
    </source>
</evidence>
<keyword evidence="7 8" id="KW-0479">Metal-binding</keyword>
<dbReference type="InterPro" id="IPR043135">
    <property type="entry name" value="Fur_C"/>
</dbReference>
<comment type="similarity">
    <text evidence="1 8">Belongs to the Fur family.</text>
</comment>
<dbReference type="InterPro" id="IPR036390">
    <property type="entry name" value="WH_DNA-bd_sf"/>
</dbReference>
<dbReference type="OrthoDB" id="8659436at2"/>
<dbReference type="RefSeq" id="WP_152158730.1">
    <property type="nucleotide sequence ID" value="NZ_WEHX01000065.1"/>
</dbReference>
<dbReference type="GO" id="GO:0003700">
    <property type="term" value="F:DNA-binding transcription factor activity"/>
    <property type="evidence" value="ECO:0007669"/>
    <property type="project" value="UniProtKB-UniRule"/>
</dbReference>
<keyword evidence="2 8" id="KW-0678">Repressor</keyword>
<keyword evidence="3 7" id="KW-0862">Zinc</keyword>
<dbReference type="SUPFAM" id="SSF46785">
    <property type="entry name" value="Winged helix' DNA-binding domain"/>
    <property type="match status" value="1"/>
</dbReference>
<dbReference type="InterPro" id="IPR002481">
    <property type="entry name" value="FUR"/>
</dbReference>
<evidence type="ECO:0000256" key="8">
    <source>
        <dbReference type="RuleBase" id="RU364037"/>
    </source>
</evidence>
<protein>
    <recommendedName>
        <fullName evidence="8">Ferric uptake regulation protein</fullName>
    </recommendedName>
</protein>
<evidence type="ECO:0000256" key="3">
    <source>
        <dbReference type="ARBA" id="ARBA00022833"/>
    </source>
</evidence>
<feature type="binding site" evidence="7">
    <location>
        <position position="87"/>
    </location>
    <ligand>
        <name>Zn(2+)</name>
        <dbReference type="ChEBI" id="CHEBI:29105"/>
    </ligand>
</feature>
<keyword evidence="8" id="KW-0408">Iron</keyword>
<keyword evidence="5 8" id="KW-0238">DNA-binding</keyword>
<evidence type="ECO:0000256" key="5">
    <source>
        <dbReference type="ARBA" id="ARBA00023125"/>
    </source>
</evidence>
<evidence type="ECO:0000313" key="10">
    <source>
        <dbReference type="Proteomes" id="UP000430564"/>
    </source>
</evidence>
<dbReference type="InterPro" id="IPR036388">
    <property type="entry name" value="WH-like_DNA-bd_sf"/>
</dbReference>
<dbReference type="PANTHER" id="PTHR33202">
    <property type="entry name" value="ZINC UPTAKE REGULATION PROTEIN"/>
    <property type="match status" value="1"/>
</dbReference>
<gene>
    <name evidence="8" type="primary">fur</name>
    <name evidence="9" type="ORF">GBM95_08645</name>
</gene>
<dbReference type="GO" id="GO:0045892">
    <property type="term" value="P:negative regulation of DNA-templated transcription"/>
    <property type="evidence" value="ECO:0007669"/>
    <property type="project" value="TreeGrafter"/>
</dbReference>
<evidence type="ECO:0000256" key="1">
    <source>
        <dbReference type="ARBA" id="ARBA00007957"/>
    </source>
</evidence>
<dbReference type="Gene3D" id="3.30.1490.190">
    <property type="match status" value="1"/>
</dbReference>
<evidence type="ECO:0000256" key="7">
    <source>
        <dbReference type="PIRSR" id="PIRSR602481-1"/>
    </source>
</evidence>
<dbReference type="Gene3D" id="1.10.10.10">
    <property type="entry name" value="Winged helix-like DNA-binding domain superfamily/Winged helix DNA-binding domain"/>
    <property type="match status" value="1"/>
</dbReference>
<keyword evidence="8" id="KW-0963">Cytoplasm</keyword>
<dbReference type="PANTHER" id="PTHR33202:SF7">
    <property type="entry name" value="FERRIC UPTAKE REGULATION PROTEIN"/>
    <property type="match status" value="1"/>
</dbReference>
<comment type="subunit">
    <text evidence="8">Homodimer.</text>
</comment>
<dbReference type="GO" id="GO:0000976">
    <property type="term" value="F:transcription cis-regulatory region binding"/>
    <property type="evidence" value="ECO:0007669"/>
    <property type="project" value="TreeGrafter"/>
</dbReference>
<evidence type="ECO:0000256" key="4">
    <source>
        <dbReference type="ARBA" id="ARBA00023015"/>
    </source>
</evidence>
<dbReference type="Pfam" id="PF01475">
    <property type="entry name" value="FUR"/>
    <property type="match status" value="1"/>
</dbReference>
<reference evidence="9 10" key="1">
    <citation type="submission" date="2019-10" db="EMBL/GenBank/DDBJ databases">
        <title>Genome diversity of Sutterella seckii.</title>
        <authorList>
            <person name="Chaplin A.V."/>
            <person name="Sokolova S.R."/>
            <person name="Mosin K.A."/>
            <person name="Ivanova E.L."/>
            <person name="Kochetkova T.O."/>
            <person name="Goltsov A.Y."/>
            <person name="Trofimov D.Y."/>
            <person name="Efimov B.A."/>
        </authorList>
    </citation>
    <scope>NUCLEOTIDE SEQUENCE [LARGE SCALE GENOMIC DNA]</scope>
    <source>
        <strain evidence="9 10">ASD393</strain>
    </source>
</reference>
<dbReference type="AlphaFoldDB" id="A0A6I1EPD5"/>
<feature type="binding site" evidence="7">
    <location>
        <position position="90"/>
    </location>
    <ligand>
        <name>Zn(2+)</name>
        <dbReference type="ChEBI" id="CHEBI:29105"/>
    </ligand>
</feature>
<evidence type="ECO:0000313" key="9">
    <source>
        <dbReference type="EMBL" id="KAB7656919.1"/>
    </source>
</evidence>
<dbReference type="CDD" id="cd07153">
    <property type="entry name" value="Fur_like"/>
    <property type="match status" value="1"/>
</dbReference>
<comment type="subcellular location">
    <subcellularLocation>
        <location evidence="8">Cytoplasm</location>
    </subcellularLocation>
</comment>
<dbReference type="Proteomes" id="UP000430564">
    <property type="component" value="Unassembled WGS sequence"/>
</dbReference>
<evidence type="ECO:0000256" key="6">
    <source>
        <dbReference type="ARBA" id="ARBA00023163"/>
    </source>
</evidence>
<proteinExistence type="inferred from homology"/>
<organism evidence="9 10">
    <name type="scientific">Sutterella seckii</name>
    <dbReference type="NCBI Taxonomy" id="1944635"/>
    <lineage>
        <taxon>Bacteria</taxon>
        <taxon>Pseudomonadati</taxon>
        <taxon>Pseudomonadota</taxon>
        <taxon>Betaproteobacteria</taxon>
        <taxon>Burkholderiales</taxon>
        <taxon>Sutterellaceae</taxon>
        <taxon>Sutterella</taxon>
    </lineage>
</organism>
<dbReference type="GO" id="GO:1900376">
    <property type="term" value="P:regulation of secondary metabolite biosynthetic process"/>
    <property type="evidence" value="ECO:0007669"/>
    <property type="project" value="TreeGrafter"/>
</dbReference>
<name>A0A6I1EPD5_9BURK</name>
<comment type="cofactor">
    <cofactor evidence="7">
        <name>Zn(2+)</name>
        <dbReference type="ChEBI" id="CHEBI:29105"/>
    </cofactor>
    <text evidence="7">Binds 1 zinc ion per subunit.</text>
</comment>
<feature type="binding site" evidence="7">
    <location>
        <position position="131"/>
    </location>
    <ligand>
        <name>Zn(2+)</name>
        <dbReference type="ChEBI" id="CHEBI:29105"/>
    </ligand>
</feature>
<accession>A0A6I1EPD5</accession>
<dbReference type="GO" id="GO:0005737">
    <property type="term" value="C:cytoplasm"/>
    <property type="evidence" value="ECO:0007669"/>
    <property type="project" value="UniProtKB-SubCell"/>
</dbReference>
<keyword evidence="4 8" id="KW-0805">Transcription regulation</keyword>
<sequence>MPVRYSTRQRAAVLAALQANAGKYMGAEEVVEAIRQGGAAVGRTTVYRTLETLTREGVVRRFVLDKRTPAQYEYLNDPGAAEYHVQCRSCGKLFHLRCSEIDRMTASLSNHLLEDHGVELDLQSSVIQGFCSDCRAKGQAAASTSSSGVNSSPS</sequence>